<dbReference type="InterPro" id="IPR000713">
    <property type="entry name" value="Mur_ligase_N"/>
</dbReference>
<dbReference type="Pfam" id="PF01225">
    <property type="entry name" value="Mur_ligase"/>
    <property type="match status" value="1"/>
</dbReference>
<dbReference type="Pfam" id="PF08245">
    <property type="entry name" value="Mur_ligase_M"/>
    <property type="match status" value="1"/>
</dbReference>
<comment type="subcellular location">
    <subcellularLocation>
        <location evidence="7 8">Cytoplasm</location>
    </subcellularLocation>
</comment>
<comment type="caution">
    <text evidence="7">Lacks conserved residue(s) required for the propagation of feature annotation.</text>
</comment>
<keyword evidence="7" id="KW-0547">Nucleotide-binding</keyword>
<comment type="similarity">
    <text evidence="1 7">Belongs to the MurCDEF family. MurE subfamily.</text>
</comment>
<feature type="domain" description="Mur ligase C-terminal" evidence="10">
    <location>
        <begin position="351"/>
        <end position="482"/>
    </location>
</feature>
<sequence>MAEGAPATPSNRLHVLPNSTLNNSASLSALLAAVPVRSQHGPADAAVTSLTLDSRLAGPGAVFFALRGTATDGHQFISKALEQGVAVVVVEDLPAELHPGTTYVQVPDSAEAMARMAAEFYGHPSRQLQLVGVTGTNGKTTCATMLHKLFRELGYHCGLLSTVQNQIDEEVIPSTHTTPDAIRLNELLARMLQAGCTHVFMEVSSHAVVQHRITGLHFAGGIFTNLTHDHLDYHGTFDAYLKAKKGFFDQLPKSAFALTNQDDKRGPVMLQNVAGRRETYSLRNAATFRGRLIENAVHGLHLEVDGREVQFRLIGVFNAYNLLAIYGAAVLLGEEPTEVLTVLSGLTSAPGRFEPVVSPKNRITGIVDYAHTPDALENVLQTIADIRQPSQQVIAVVGCGGNRDGAKRPVMARLAVQLSDRAVLTSDNPRFEDPNDILAQMQAGVPTENQGKVLTIADRREAIKTAVALAQPGDIVLVAGKGHETYQEIKGVKTDFDDKQVLTEMFGLLGK</sequence>
<feature type="binding site" evidence="7">
    <location>
        <position position="484"/>
    </location>
    <ligand>
        <name>meso-2,6-diaminopimelate</name>
        <dbReference type="ChEBI" id="CHEBI:57791"/>
    </ligand>
</feature>
<dbReference type="NCBIfam" id="TIGR01085">
    <property type="entry name" value="murE"/>
    <property type="match status" value="1"/>
</dbReference>
<evidence type="ECO:0000256" key="5">
    <source>
        <dbReference type="ARBA" id="ARBA00023306"/>
    </source>
</evidence>
<feature type="binding site" evidence="7">
    <location>
        <position position="210"/>
    </location>
    <ligand>
        <name>UDP-N-acetyl-alpha-D-muramoyl-L-alanyl-D-glutamate</name>
        <dbReference type="ChEBI" id="CHEBI:83900"/>
    </ligand>
</feature>
<keyword evidence="13" id="KW-1185">Reference proteome</keyword>
<dbReference type="EC" id="6.3.2.13" evidence="7"/>
<dbReference type="RefSeq" id="WP_183403001.1">
    <property type="nucleotide sequence ID" value="NZ_JACHGG010000002.1"/>
</dbReference>
<evidence type="ECO:0000259" key="10">
    <source>
        <dbReference type="Pfam" id="PF02875"/>
    </source>
</evidence>
<evidence type="ECO:0000256" key="7">
    <source>
        <dbReference type="HAMAP-Rule" id="MF_00208"/>
    </source>
</evidence>
<name>A0A7W9SZK9_9BACT</name>
<keyword evidence="7" id="KW-0067">ATP-binding</keyword>
<protein>
    <recommendedName>
        <fullName evidence="7">UDP-N-acetylmuramoyl-L-alanyl-D-glutamate--2,6-diaminopimelate ligase</fullName>
        <ecNumber evidence="7">6.3.2.13</ecNumber>
    </recommendedName>
    <alternativeName>
        <fullName evidence="7">Meso-A2pm-adding enzyme</fullName>
    </alternativeName>
    <alternativeName>
        <fullName evidence="7">Meso-diaminopimelate-adding enzyme</fullName>
    </alternativeName>
    <alternativeName>
        <fullName evidence="7">UDP-MurNAc-L-Ala-D-Glu:meso-diaminopimelate ligase</fullName>
    </alternativeName>
    <alternativeName>
        <fullName evidence="7">UDP-MurNAc-tripeptide synthetase</fullName>
    </alternativeName>
    <alternativeName>
        <fullName evidence="7">UDP-N-acetylmuramyl-tripeptide synthetase</fullName>
    </alternativeName>
</protein>
<dbReference type="Gene3D" id="3.40.1190.10">
    <property type="entry name" value="Mur-like, catalytic domain"/>
    <property type="match status" value="1"/>
</dbReference>
<evidence type="ECO:0000259" key="9">
    <source>
        <dbReference type="Pfam" id="PF01225"/>
    </source>
</evidence>
<dbReference type="InterPro" id="IPR035911">
    <property type="entry name" value="MurE/MurF_N"/>
</dbReference>
<accession>A0A7W9SZK9</accession>
<feature type="modified residue" description="N6-carboxylysine" evidence="7">
    <location>
        <position position="244"/>
    </location>
</feature>
<dbReference type="PANTHER" id="PTHR23135:SF4">
    <property type="entry name" value="UDP-N-ACETYLMURAMOYL-L-ALANYL-D-GLUTAMATE--2,6-DIAMINOPIMELATE LIGASE MURE HOMOLOG, CHLOROPLASTIC"/>
    <property type="match status" value="1"/>
</dbReference>
<keyword evidence="2 7" id="KW-0132">Cell division</keyword>
<keyword evidence="5 7" id="KW-0131">Cell cycle</keyword>
<feature type="binding site" evidence="7">
    <location>
        <begin position="177"/>
        <end position="178"/>
    </location>
    <ligand>
        <name>UDP-N-acetyl-alpha-D-muramoyl-L-alanyl-D-glutamate</name>
        <dbReference type="ChEBI" id="CHEBI:83900"/>
    </ligand>
</feature>
<feature type="binding site" evidence="7">
    <location>
        <position position="204"/>
    </location>
    <ligand>
        <name>UDP-N-acetyl-alpha-D-muramoyl-L-alanyl-D-glutamate</name>
        <dbReference type="ChEBI" id="CHEBI:83900"/>
    </ligand>
</feature>
<comment type="caution">
    <text evidence="12">The sequence shown here is derived from an EMBL/GenBank/DDBJ whole genome shotgun (WGS) entry which is preliminary data.</text>
</comment>
<dbReference type="GO" id="GO:0000287">
    <property type="term" value="F:magnesium ion binding"/>
    <property type="evidence" value="ECO:0007669"/>
    <property type="project" value="UniProtKB-UniRule"/>
</dbReference>
<dbReference type="GO" id="GO:0008360">
    <property type="term" value="P:regulation of cell shape"/>
    <property type="evidence" value="ECO:0007669"/>
    <property type="project" value="UniProtKB-KW"/>
</dbReference>
<evidence type="ECO:0000259" key="11">
    <source>
        <dbReference type="Pfam" id="PF08245"/>
    </source>
</evidence>
<keyword evidence="4 7" id="KW-0573">Peptidoglycan synthesis</keyword>
<dbReference type="InterPro" id="IPR005761">
    <property type="entry name" value="UDP-N-AcMur-Glu-dNH2Pim_ligase"/>
</dbReference>
<dbReference type="EMBL" id="JACHGG010000002">
    <property type="protein sequence ID" value="MBB6058832.1"/>
    <property type="molecule type" value="Genomic_DNA"/>
</dbReference>
<feature type="domain" description="Mur ligase central" evidence="11">
    <location>
        <begin position="133"/>
        <end position="328"/>
    </location>
</feature>
<dbReference type="Gene3D" id="3.90.190.20">
    <property type="entry name" value="Mur ligase, C-terminal domain"/>
    <property type="match status" value="1"/>
</dbReference>
<evidence type="ECO:0000256" key="6">
    <source>
        <dbReference type="ARBA" id="ARBA00023316"/>
    </source>
</evidence>
<dbReference type="InterPro" id="IPR036615">
    <property type="entry name" value="Mur_ligase_C_dom_sf"/>
</dbReference>
<organism evidence="12 13">
    <name type="scientific">Hymenobacter luteus</name>
    <dbReference type="NCBI Taxonomy" id="1411122"/>
    <lineage>
        <taxon>Bacteria</taxon>
        <taxon>Pseudomonadati</taxon>
        <taxon>Bacteroidota</taxon>
        <taxon>Cytophagia</taxon>
        <taxon>Cytophagales</taxon>
        <taxon>Hymenobacteraceae</taxon>
        <taxon>Hymenobacter</taxon>
    </lineage>
</organism>
<feature type="binding site" evidence="7">
    <location>
        <begin position="427"/>
        <end position="430"/>
    </location>
    <ligand>
        <name>meso-2,6-diaminopimelate</name>
        <dbReference type="ChEBI" id="CHEBI:57791"/>
    </ligand>
</feature>
<feature type="binding site" evidence="7">
    <location>
        <position position="212"/>
    </location>
    <ligand>
        <name>UDP-N-acetyl-alpha-D-muramoyl-L-alanyl-D-glutamate</name>
        <dbReference type="ChEBI" id="CHEBI:83900"/>
    </ligand>
</feature>
<feature type="binding site" evidence="7">
    <location>
        <position position="403"/>
    </location>
    <ligand>
        <name>meso-2,6-diaminopimelate</name>
        <dbReference type="ChEBI" id="CHEBI:57791"/>
    </ligand>
</feature>
<evidence type="ECO:0000256" key="8">
    <source>
        <dbReference type="RuleBase" id="RU004135"/>
    </source>
</evidence>
<feature type="short sequence motif" description="Meso-diaminopimelate recognition motif" evidence="7">
    <location>
        <begin position="427"/>
        <end position="430"/>
    </location>
</feature>
<dbReference type="SUPFAM" id="SSF53623">
    <property type="entry name" value="MurD-like peptide ligases, catalytic domain"/>
    <property type="match status" value="1"/>
</dbReference>
<dbReference type="SUPFAM" id="SSF53244">
    <property type="entry name" value="MurD-like peptide ligases, peptide-binding domain"/>
    <property type="match status" value="1"/>
</dbReference>
<comment type="function">
    <text evidence="7">Catalyzes the addition of meso-diaminopimelic acid to the nucleotide precursor UDP-N-acetylmuramoyl-L-alanyl-D-glutamate (UMAG) in the biosynthesis of bacterial cell-wall peptidoglycan.</text>
</comment>
<keyword evidence="3 7" id="KW-0133">Cell shape</keyword>
<dbReference type="InterPro" id="IPR004101">
    <property type="entry name" value="Mur_ligase_C"/>
</dbReference>
<dbReference type="GO" id="GO:0005737">
    <property type="term" value="C:cytoplasm"/>
    <property type="evidence" value="ECO:0007669"/>
    <property type="project" value="UniProtKB-SubCell"/>
</dbReference>
<comment type="PTM">
    <text evidence="7">Carboxylation is probably crucial for Mg(2+) binding and, consequently, for the gamma-phosphate positioning of ATP.</text>
</comment>
<comment type="pathway">
    <text evidence="7 8">Cell wall biogenesis; peptidoglycan biosynthesis.</text>
</comment>
<dbReference type="GO" id="GO:0008765">
    <property type="term" value="F:UDP-N-acetylmuramoylalanyl-D-glutamate-2,6-diaminopimelate ligase activity"/>
    <property type="evidence" value="ECO:0007669"/>
    <property type="project" value="UniProtKB-UniRule"/>
</dbReference>
<reference evidence="12 13" key="1">
    <citation type="submission" date="2020-08" db="EMBL/GenBank/DDBJ databases">
        <title>Genomic Encyclopedia of Type Strains, Phase IV (KMG-IV): sequencing the most valuable type-strain genomes for metagenomic binning, comparative biology and taxonomic classification.</title>
        <authorList>
            <person name="Goeker M."/>
        </authorList>
    </citation>
    <scope>NUCLEOTIDE SEQUENCE [LARGE SCALE GENOMIC DNA]</scope>
    <source>
        <strain evidence="12 13">DSM 26718</strain>
    </source>
</reference>
<dbReference type="NCBIfam" id="NF001126">
    <property type="entry name" value="PRK00139.1-4"/>
    <property type="match status" value="1"/>
</dbReference>
<feature type="binding site" evidence="7">
    <location>
        <position position="480"/>
    </location>
    <ligand>
        <name>meso-2,6-diaminopimelate</name>
        <dbReference type="ChEBI" id="CHEBI:57791"/>
    </ligand>
</feature>
<keyword evidence="7" id="KW-0460">Magnesium</keyword>
<comment type="catalytic activity">
    <reaction evidence="7">
        <text>UDP-N-acetyl-alpha-D-muramoyl-L-alanyl-D-glutamate + meso-2,6-diaminopimelate + ATP = UDP-N-acetyl-alpha-D-muramoyl-L-alanyl-gamma-D-glutamyl-meso-2,6-diaminopimelate + ADP + phosphate + H(+)</text>
        <dbReference type="Rhea" id="RHEA:23676"/>
        <dbReference type="ChEBI" id="CHEBI:15378"/>
        <dbReference type="ChEBI" id="CHEBI:30616"/>
        <dbReference type="ChEBI" id="CHEBI:43474"/>
        <dbReference type="ChEBI" id="CHEBI:57791"/>
        <dbReference type="ChEBI" id="CHEBI:83900"/>
        <dbReference type="ChEBI" id="CHEBI:83905"/>
        <dbReference type="ChEBI" id="CHEBI:456216"/>
        <dbReference type="EC" id="6.3.2.13"/>
    </reaction>
</comment>
<dbReference type="PANTHER" id="PTHR23135">
    <property type="entry name" value="MUR LIGASE FAMILY MEMBER"/>
    <property type="match status" value="1"/>
</dbReference>
<proteinExistence type="inferred from homology"/>
<keyword evidence="6 7" id="KW-0961">Cell wall biogenesis/degradation</keyword>
<dbReference type="Pfam" id="PF02875">
    <property type="entry name" value="Mur_ligase_C"/>
    <property type="match status" value="1"/>
</dbReference>
<dbReference type="Gene3D" id="3.40.1390.10">
    <property type="entry name" value="MurE/MurF, N-terminal domain"/>
    <property type="match status" value="1"/>
</dbReference>
<dbReference type="GO" id="GO:0051301">
    <property type="term" value="P:cell division"/>
    <property type="evidence" value="ECO:0007669"/>
    <property type="project" value="UniProtKB-KW"/>
</dbReference>
<comment type="cofactor">
    <cofactor evidence="7">
        <name>Mg(2+)</name>
        <dbReference type="ChEBI" id="CHEBI:18420"/>
    </cofactor>
</comment>
<evidence type="ECO:0000256" key="2">
    <source>
        <dbReference type="ARBA" id="ARBA00022618"/>
    </source>
</evidence>
<evidence type="ECO:0000313" key="12">
    <source>
        <dbReference type="EMBL" id="MBB6058832.1"/>
    </source>
</evidence>
<dbReference type="GO" id="GO:0009252">
    <property type="term" value="P:peptidoglycan biosynthetic process"/>
    <property type="evidence" value="ECO:0007669"/>
    <property type="project" value="UniProtKB-UniRule"/>
</dbReference>
<evidence type="ECO:0000256" key="4">
    <source>
        <dbReference type="ARBA" id="ARBA00022984"/>
    </source>
</evidence>
<dbReference type="HAMAP" id="MF_00208">
    <property type="entry name" value="MurE"/>
    <property type="match status" value="1"/>
</dbReference>
<dbReference type="SUPFAM" id="SSF63418">
    <property type="entry name" value="MurE/MurF N-terminal domain"/>
    <property type="match status" value="1"/>
</dbReference>
<dbReference type="GO" id="GO:0071555">
    <property type="term" value="P:cell wall organization"/>
    <property type="evidence" value="ECO:0007669"/>
    <property type="project" value="UniProtKB-KW"/>
</dbReference>
<dbReference type="InterPro" id="IPR013221">
    <property type="entry name" value="Mur_ligase_cen"/>
</dbReference>
<feature type="binding site" evidence="7">
    <location>
        <position position="52"/>
    </location>
    <ligand>
        <name>UDP-N-acetyl-alpha-D-muramoyl-L-alanyl-D-glutamate</name>
        <dbReference type="ChEBI" id="CHEBI:83900"/>
    </ligand>
</feature>
<dbReference type="UniPathway" id="UPA00219"/>
<feature type="domain" description="Mur ligase N-terminal catalytic" evidence="9">
    <location>
        <begin position="47"/>
        <end position="121"/>
    </location>
</feature>
<keyword evidence="7 12" id="KW-0436">Ligase</keyword>
<feature type="binding site" evidence="7">
    <location>
        <position position="54"/>
    </location>
    <ligand>
        <name>UDP-N-acetyl-alpha-D-muramoyl-L-alanyl-D-glutamate</name>
        <dbReference type="ChEBI" id="CHEBI:83900"/>
    </ligand>
</feature>
<evidence type="ECO:0000313" key="13">
    <source>
        <dbReference type="Proteomes" id="UP000532746"/>
    </source>
</evidence>
<evidence type="ECO:0000256" key="3">
    <source>
        <dbReference type="ARBA" id="ARBA00022960"/>
    </source>
</evidence>
<gene>
    <name evidence="7" type="primary">murE</name>
    <name evidence="12" type="ORF">HNQ93_001678</name>
</gene>
<dbReference type="InterPro" id="IPR036565">
    <property type="entry name" value="Mur-like_cat_sf"/>
</dbReference>
<evidence type="ECO:0000256" key="1">
    <source>
        <dbReference type="ARBA" id="ARBA00005898"/>
    </source>
</evidence>
<dbReference type="AlphaFoldDB" id="A0A7W9SZK9"/>
<feature type="binding site" evidence="7">
    <location>
        <begin position="135"/>
        <end position="141"/>
    </location>
    <ligand>
        <name>ATP</name>
        <dbReference type="ChEBI" id="CHEBI:30616"/>
    </ligand>
</feature>
<keyword evidence="7" id="KW-0963">Cytoplasm</keyword>
<dbReference type="GO" id="GO:0005524">
    <property type="term" value="F:ATP binding"/>
    <property type="evidence" value="ECO:0007669"/>
    <property type="project" value="UniProtKB-UniRule"/>
</dbReference>
<dbReference type="Proteomes" id="UP000532746">
    <property type="component" value="Unassembled WGS sequence"/>
</dbReference>